<dbReference type="VEuPathDB" id="FungiDB:H310_05291"/>
<keyword evidence="11" id="KW-0413">Isomerase</keyword>
<name>A0A024U9B1_9STRA</name>
<comment type="subcellular location">
    <subcellularLocation>
        <location evidence="2">Nucleus</location>
    </subcellularLocation>
</comment>
<organism evidence="17">
    <name type="scientific">Aphanomyces invadans</name>
    <dbReference type="NCBI Taxonomy" id="157072"/>
    <lineage>
        <taxon>Eukaryota</taxon>
        <taxon>Sar</taxon>
        <taxon>Stramenopiles</taxon>
        <taxon>Oomycota</taxon>
        <taxon>Saprolegniomycetes</taxon>
        <taxon>Saprolegniales</taxon>
        <taxon>Verrucalvaceae</taxon>
        <taxon>Aphanomyces</taxon>
    </lineage>
</organism>
<keyword evidence="4" id="KW-0479">Metal-binding</keyword>
<evidence type="ECO:0000256" key="9">
    <source>
        <dbReference type="ARBA" id="ARBA00023004"/>
    </source>
</evidence>
<dbReference type="GO" id="GO:0016818">
    <property type="term" value="F:hydrolase activity, acting on acid anhydrides, in phosphorus-containing anhydrides"/>
    <property type="evidence" value="ECO:0007669"/>
    <property type="project" value="InterPro"/>
</dbReference>
<dbReference type="InterPro" id="IPR027417">
    <property type="entry name" value="P-loop_NTPase"/>
</dbReference>
<dbReference type="PROSITE" id="PS00690">
    <property type="entry name" value="DEAH_ATP_HELICASE"/>
    <property type="match status" value="1"/>
</dbReference>
<gene>
    <name evidence="17" type="ORF">H310_05291</name>
</gene>
<dbReference type="PROSITE" id="PS51193">
    <property type="entry name" value="HELICASE_ATP_BIND_2"/>
    <property type="match status" value="1"/>
</dbReference>
<feature type="region of interest" description="Disordered" evidence="15">
    <location>
        <begin position="1"/>
        <end position="21"/>
    </location>
</feature>
<dbReference type="FunFam" id="3.40.50.300:FF:001372">
    <property type="entry name" value="ATP-dependent DNA helicase chl1"/>
    <property type="match status" value="1"/>
</dbReference>
<dbReference type="OrthoDB" id="267079at2759"/>
<dbReference type="EC" id="5.6.2.3" evidence="13"/>
<dbReference type="Pfam" id="PF13307">
    <property type="entry name" value="Helicase_C_2"/>
    <property type="match status" value="1"/>
</dbReference>
<feature type="region of interest" description="Disordered" evidence="15">
    <location>
        <begin position="144"/>
        <end position="168"/>
    </location>
</feature>
<dbReference type="SMART" id="SM00488">
    <property type="entry name" value="DEXDc2"/>
    <property type="match status" value="1"/>
</dbReference>
<dbReference type="InterPro" id="IPR006554">
    <property type="entry name" value="Helicase-like_DEXD_c2"/>
</dbReference>
<dbReference type="GeneID" id="20082341"/>
<dbReference type="SUPFAM" id="SSF52540">
    <property type="entry name" value="P-loop containing nucleoside triphosphate hydrolases"/>
    <property type="match status" value="1"/>
</dbReference>
<dbReference type="InterPro" id="IPR045028">
    <property type="entry name" value="DinG/Rad3-like"/>
</dbReference>
<evidence type="ECO:0000256" key="15">
    <source>
        <dbReference type="SAM" id="MobiDB-lite"/>
    </source>
</evidence>
<evidence type="ECO:0000256" key="5">
    <source>
        <dbReference type="ARBA" id="ARBA00022741"/>
    </source>
</evidence>
<dbReference type="GO" id="GO:0005634">
    <property type="term" value="C:nucleus"/>
    <property type="evidence" value="ECO:0007669"/>
    <property type="project" value="UniProtKB-SubCell"/>
</dbReference>
<reference evidence="17" key="1">
    <citation type="submission" date="2013-12" db="EMBL/GenBank/DDBJ databases">
        <title>The Genome Sequence of Aphanomyces invadans NJM9701.</title>
        <authorList>
            <consortium name="The Broad Institute Genomics Platform"/>
            <person name="Russ C."/>
            <person name="Tyler B."/>
            <person name="van West P."/>
            <person name="Dieguez-Uribeondo J."/>
            <person name="Young S.K."/>
            <person name="Zeng Q."/>
            <person name="Gargeya S."/>
            <person name="Fitzgerald M."/>
            <person name="Abouelleil A."/>
            <person name="Alvarado L."/>
            <person name="Chapman S.B."/>
            <person name="Gainer-Dewar J."/>
            <person name="Goldberg J."/>
            <person name="Griggs A."/>
            <person name="Gujja S."/>
            <person name="Hansen M."/>
            <person name="Howarth C."/>
            <person name="Imamovic A."/>
            <person name="Ireland A."/>
            <person name="Larimer J."/>
            <person name="McCowan C."/>
            <person name="Murphy C."/>
            <person name="Pearson M."/>
            <person name="Poon T.W."/>
            <person name="Priest M."/>
            <person name="Roberts A."/>
            <person name="Saif S."/>
            <person name="Shea T."/>
            <person name="Sykes S."/>
            <person name="Wortman J."/>
            <person name="Nusbaum C."/>
            <person name="Birren B."/>
        </authorList>
    </citation>
    <scope>NUCLEOTIDE SEQUENCE [LARGE SCALE GENOMIC DNA]</scope>
    <source>
        <strain evidence="17">NJM9701</strain>
    </source>
</reference>
<dbReference type="GO" id="GO:0003677">
    <property type="term" value="F:DNA binding"/>
    <property type="evidence" value="ECO:0007669"/>
    <property type="project" value="InterPro"/>
</dbReference>
<dbReference type="GO" id="GO:0034085">
    <property type="term" value="P:establishment of sister chromatid cohesion"/>
    <property type="evidence" value="ECO:0007669"/>
    <property type="project" value="TreeGrafter"/>
</dbReference>
<dbReference type="RefSeq" id="XP_008868189.1">
    <property type="nucleotide sequence ID" value="XM_008869967.1"/>
</dbReference>
<dbReference type="GO" id="GO:0046872">
    <property type="term" value="F:metal ion binding"/>
    <property type="evidence" value="ECO:0007669"/>
    <property type="project" value="UniProtKB-KW"/>
</dbReference>
<dbReference type="InterPro" id="IPR013020">
    <property type="entry name" value="Rad3/Chl1-like"/>
</dbReference>
<protein>
    <recommendedName>
        <fullName evidence="13">DNA 5'-3' helicase</fullName>
        <ecNumber evidence="13">5.6.2.3</ecNumber>
    </recommendedName>
</protein>
<evidence type="ECO:0000256" key="11">
    <source>
        <dbReference type="ARBA" id="ARBA00023235"/>
    </source>
</evidence>
<dbReference type="InterPro" id="IPR002464">
    <property type="entry name" value="DNA/RNA_helicase_DEAH_CS"/>
</dbReference>
<dbReference type="PANTHER" id="PTHR11472:SF41">
    <property type="entry name" value="ATP-DEPENDENT DNA HELICASE DDX11-RELATED"/>
    <property type="match status" value="1"/>
</dbReference>
<accession>A0A024U9B1</accession>
<dbReference type="SMART" id="SM00491">
    <property type="entry name" value="HELICc2"/>
    <property type="match status" value="1"/>
</dbReference>
<evidence type="ECO:0000259" key="16">
    <source>
        <dbReference type="PROSITE" id="PS51193"/>
    </source>
</evidence>
<sequence>MSDMKRQKVRHDCAGGDSDGDSRCPYSFPFPPYSIQEDFMKQIYNTISQSKIGIFESPTGTGKSLSIICGVLTWLRDNTDANGVLLPEKKENNDETSVAPSNEPSWMRNFQVPAESTSQRALKDICTKLAEIRANPTHSRIRDTRLMHGGRPHPGLVHTKHKKDEPTGDEMHIVPAYESGNESPKDANDSDDDDCSLNRFPSEPVDYNVVQIFYCSRTHSQLSQFMHEIKKTEFGKTIRTLTLGARKSLCIHPDVRKLSSDTAMSDKCLDMIQSTKSKTPGCPYNKRNTQVYFRNHALAQVQDIEELHDLGEQMSSCSYYGTRSAIPLAQVIAMPYSMLLSKSTRESMGINIKGSIVIFDEAHNIADAVNNTYSVTVSGQHLIKTRRQVWSYFQRYEKRLQGRNVYYIKQLLAVLQNCHKFLTSKSALNAIFTITDFLFEAKVDNINLFKIQQYLERSKLAQKLLGFVASEDGSEGVVTHVSPLRTIGAFFMALTTATANGRILVTQQEKEEGGKEHCLKFMLLNPALHFSDIIAEAKSVILAGGTMQPVSQVLHSLLLGVDSQRVDMFSCGHIIPPTNLTSVALAVGPTNTELDFTFSKRNRTEVMDEVGRIVLNLVRVVPGGLVVFFPSYSYENQVVQHWQSTGVLAAIEAKKVAFREPKCTAEVDSVLTSFAAQCQASGAILFSVVGGKMSEGINFSDDLARCVVMVGLPYPNPHDPELTQQMEYMTQSVSGLSAHDFYTNLCMKAVNQSIGRSIRHRNDFASIVLLDRRYNTIAIRSRLPRWINDRTVSYPTFGPTIPHLVQFFKHHRANETNAGGRTS</sequence>
<evidence type="ECO:0000256" key="14">
    <source>
        <dbReference type="ARBA" id="ARBA00048954"/>
    </source>
</evidence>
<dbReference type="eggNOG" id="KOG1133">
    <property type="taxonomic scope" value="Eukaryota"/>
</dbReference>
<feature type="compositionally biased region" description="Basic and acidic residues" evidence="15">
    <location>
        <begin position="1"/>
        <end position="14"/>
    </location>
</feature>
<dbReference type="Gene3D" id="3.40.50.300">
    <property type="entry name" value="P-loop containing nucleotide triphosphate hydrolases"/>
    <property type="match status" value="3"/>
</dbReference>
<comment type="catalytic activity">
    <reaction evidence="14">
        <text>ATP + H2O = ADP + phosphate + H(+)</text>
        <dbReference type="Rhea" id="RHEA:13065"/>
        <dbReference type="ChEBI" id="CHEBI:15377"/>
        <dbReference type="ChEBI" id="CHEBI:15378"/>
        <dbReference type="ChEBI" id="CHEBI:30616"/>
        <dbReference type="ChEBI" id="CHEBI:43474"/>
        <dbReference type="ChEBI" id="CHEBI:456216"/>
        <dbReference type="EC" id="5.6.2.3"/>
    </reaction>
</comment>
<keyword evidence="5" id="KW-0547">Nucleotide-binding</keyword>
<dbReference type="GO" id="GO:0006139">
    <property type="term" value="P:nucleobase-containing compound metabolic process"/>
    <property type="evidence" value="ECO:0007669"/>
    <property type="project" value="InterPro"/>
</dbReference>
<evidence type="ECO:0000256" key="12">
    <source>
        <dbReference type="ARBA" id="ARBA00023242"/>
    </source>
</evidence>
<dbReference type="STRING" id="157072.A0A024U9B1"/>
<comment type="cofactor">
    <cofactor evidence="1">
        <name>[4Fe-4S] cluster</name>
        <dbReference type="ChEBI" id="CHEBI:49883"/>
    </cofactor>
</comment>
<dbReference type="CDD" id="cd18788">
    <property type="entry name" value="SF2_C_XPD"/>
    <property type="match status" value="1"/>
</dbReference>
<feature type="domain" description="Helicase ATP-binding" evidence="16">
    <location>
        <begin position="22"/>
        <end position="412"/>
    </location>
</feature>
<dbReference type="InterPro" id="IPR010614">
    <property type="entry name" value="RAD3-like_helicase_DEAD"/>
</dbReference>
<keyword evidence="7" id="KW-0347">Helicase</keyword>
<dbReference type="AlphaFoldDB" id="A0A024U9B1"/>
<evidence type="ECO:0000256" key="2">
    <source>
        <dbReference type="ARBA" id="ARBA00004123"/>
    </source>
</evidence>
<dbReference type="Pfam" id="PF06733">
    <property type="entry name" value="DEAD_2"/>
    <property type="match status" value="1"/>
</dbReference>
<dbReference type="GO" id="GO:0051536">
    <property type="term" value="F:iron-sulfur cluster binding"/>
    <property type="evidence" value="ECO:0007669"/>
    <property type="project" value="UniProtKB-KW"/>
</dbReference>
<keyword evidence="9" id="KW-0408">Iron</keyword>
<dbReference type="GO" id="GO:0005524">
    <property type="term" value="F:ATP binding"/>
    <property type="evidence" value="ECO:0007669"/>
    <property type="project" value="UniProtKB-KW"/>
</dbReference>
<dbReference type="GO" id="GO:0006974">
    <property type="term" value="P:DNA damage response"/>
    <property type="evidence" value="ECO:0007669"/>
    <property type="project" value="UniProtKB-ARBA"/>
</dbReference>
<evidence type="ECO:0000256" key="6">
    <source>
        <dbReference type="ARBA" id="ARBA00022801"/>
    </source>
</evidence>
<evidence type="ECO:0000256" key="13">
    <source>
        <dbReference type="ARBA" id="ARBA00044969"/>
    </source>
</evidence>
<evidence type="ECO:0000256" key="4">
    <source>
        <dbReference type="ARBA" id="ARBA00022723"/>
    </source>
</evidence>
<dbReference type="InterPro" id="IPR006555">
    <property type="entry name" value="ATP-dep_Helicase_C"/>
</dbReference>
<evidence type="ECO:0000256" key="8">
    <source>
        <dbReference type="ARBA" id="ARBA00022840"/>
    </source>
</evidence>
<keyword evidence="10" id="KW-0411">Iron-sulfur</keyword>
<keyword evidence="12" id="KW-0539">Nucleus</keyword>
<dbReference type="PANTHER" id="PTHR11472">
    <property type="entry name" value="DNA REPAIR DEAD HELICASE RAD3/XP-D SUBFAMILY MEMBER"/>
    <property type="match status" value="1"/>
</dbReference>
<keyword evidence="8" id="KW-0067">ATP-binding</keyword>
<comment type="similarity">
    <text evidence="3">Belongs to the DEAD box helicase family. DEAH subfamily. DDX11/CHL1 sub-subfamily.</text>
</comment>
<evidence type="ECO:0000256" key="10">
    <source>
        <dbReference type="ARBA" id="ARBA00023014"/>
    </source>
</evidence>
<proteinExistence type="inferred from homology"/>
<evidence type="ECO:0000313" key="17">
    <source>
        <dbReference type="EMBL" id="ETW02805.1"/>
    </source>
</evidence>
<dbReference type="InterPro" id="IPR014013">
    <property type="entry name" value="Helic_SF1/SF2_ATP-bd_DinG/Rad3"/>
</dbReference>
<keyword evidence="6" id="KW-0378">Hydrolase</keyword>
<evidence type="ECO:0000256" key="7">
    <source>
        <dbReference type="ARBA" id="ARBA00022806"/>
    </source>
</evidence>
<evidence type="ECO:0000256" key="1">
    <source>
        <dbReference type="ARBA" id="ARBA00001966"/>
    </source>
</evidence>
<dbReference type="GO" id="GO:0043139">
    <property type="term" value="F:5'-3' DNA helicase activity"/>
    <property type="evidence" value="ECO:0007669"/>
    <property type="project" value="UniProtKB-EC"/>
</dbReference>
<dbReference type="NCBIfam" id="TIGR00604">
    <property type="entry name" value="rad3"/>
    <property type="match status" value="1"/>
</dbReference>
<evidence type="ECO:0000256" key="3">
    <source>
        <dbReference type="ARBA" id="ARBA00008435"/>
    </source>
</evidence>
<dbReference type="EMBL" id="KI913960">
    <property type="protein sequence ID" value="ETW02805.1"/>
    <property type="molecule type" value="Genomic_DNA"/>
</dbReference>